<keyword evidence="2" id="KW-1185">Reference proteome</keyword>
<protein>
    <submittedName>
        <fullName evidence="1">Uncharacterized protein</fullName>
    </submittedName>
</protein>
<feature type="non-terminal residue" evidence="1">
    <location>
        <position position="34"/>
    </location>
</feature>
<gene>
    <name evidence="1" type="ORF">X975_23752</name>
</gene>
<sequence>MSPTPFRDSLQSLCFRLPKGALQQGHFAGTLVTA</sequence>
<evidence type="ECO:0000313" key="1">
    <source>
        <dbReference type="EMBL" id="KFM64320.1"/>
    </source>
</evidence>
<evidence type="ECO:0000313" key="2">
    <source>
        <dbReference type="Proteomes" id="UP000054359"/>
    </source>
</evidence>
<reference evidence="1 2" key="1">
    <citation type="submission" date="2013-11" db="EMBL/GenBank/DDBJ databases">
        <title>Genome sequencing of Stegodyphus mimosarum.</title>
        <authorList>
            <person name="Bechsgaard J."/>
        </authorList>
    </citation>
    <scope>NUCLEOTIDE SEQUENCE [LARGE SCALE GENOMIC DNA]</scope>
</reference>
<dbReference type="EMBL" id="KK115165">
    <property type="protein sequence ID" value="KFM64320.1"/>
    <property type="molecule type" value="Genomic_DNA"/>
</dbReference>
<organism evidence="1 2">
    <name type="scientific">Stegodyphus mimosarum</name>
    <name type="common">African social velvet spider</name>
    <dbReference type="NCBI Taxonomy" id="407821"/>
    <lineage>
        <taxon>Eukaryota</taxon>
        <taxon>Metazoa</taxon>
        <taxon>Ecdysozoa</taxon>
        <taxon>Arthropoda</taxon>
        <taxon>Chelicerata</taxon>
        <taxon>Arachnida</taxon>
        <taxon>Araneae</taxon>
        <taxon>Araneomorphae</taxon>
        <taxon>Entelegynae</taxon>
        <taxon>Eresoidea</taxon>
        <taxon>Eresidae</taxon>
        <taxon>Stegodyphus</taxon>
    </lineage>
</organism>
<dbReference type="AlphaFoldDB" id="A0A087TGT1"/>
<proteinExistence type="predicted"/>
<accession>A0A087TGT1</accession>
<dbReference type="Proteomes" id="UP000054359">
    <property type="component" value="Unassembled WGS sequence"/>
</dbReference>
<name>A0A087TGT1_STEMI</name>